<dbReference type="KEGG" id="mtp:Mthe_0126"/>
<evidence type="ECO:0000313" key="2">
    <source>
        <dbReference type="Proteomes" id="UP000000674"/>
    </source>
</evidence>
<name>A0B5F2_METTP</name>
<protein>
    <recommendedName>
        <fullName evidence="3">DUF116 domain-containing protein</fullName>
    </recommendedName>
</protein>
<organism evidence="1 2">
    <name type="scientific">Methanothrix thermoacetophila (strain DSM 6194 / JCM 14653 / NBRC 101360 / PT)</name>
    <name type="common">Methanosaeta thermophila</name>
    <dbReference type="NCBI Taxonomy" id="349307"/>
    <lineage>
        <taxon>Archaea</taxon>
        <taxon>Methanobacteriati</taxon>
        <taxon>Methanobacteriota</taxon>
        <taxon>Stenosarchaea group</taxon>
        <taxon>Methanomicrobia</taxon>
        <taxon>Methanotrichales</taxon>
        <taxon>Methanotrichaceae</taxon>
        <taxon>Methanothrix</taxon>
    </lineage>
</organism>
<evidence type="ECO:0008006" key="3">
    <source>
        <dbReference type="Google" id="ProtNLM"/>
    </source>
</evidence>
<dbReference type="Proteomes" id="UP000000674">
    <property type="component" value="Chromosome"/>
</dbReference>
<gene>
    <name evidence="1" type="ordered locus">Mthe_0126</name>
</gene>
<reference evidence="1 2" key="1">
    <citation type="submission" date="2006-10" db="EMBL/GenBank/DDBJ databases">
        <title>Complete sequence of Methanosaeta thermophila PT.</title>
        <authorList>
            <consortium name="US DOE Joint Genome Institute"/>
            <person name="Copeland A."/>
            <person name="Lucas S."/>
            <person name="Lapidus A."/>
            <person name="Barry K."/>
            <person name="Detter J.C."/>
            <person name="Glavina del Rio T."/>
            <person name="Hammon N."/>
            <person name="Israni S."/>
            <person name="Pitluck S."/>
            <person name="Chain P."/>
            <person name="Malfatti S."/>
            <person name="Shin M."/>
            <person name="Vergez L."/>
            <person name="Schmutz J."/>
            <person name="Larimer F."/>
            <person name="Land M."/>
            <person name="Hauser L."/>
            <person name="Kyrpides N."/>
            <person name="Kim E."/>
            <person name="Smith K.S."/>
            <person name="Ingram-Smith C."/>
            <person name="Richardson P."/>
        </authorList>
    </citation>
    <scope>NUCLEOTIDE SEQUENCE [LARGE SCALE GENOMIC DNA]</scope>
    <source>
        <strain evidence="2">DSM 6194 / JCM 14653 / NBRC 101360 / PT</strain>
    </source>
</reference>
<dbReference type="PANTHER" id="PTHR43801:SF1">
    <property type="entry name" value="POLYPRENYL SYNTHETASE"/>
    <property type="match status" value="1"/>
</dbReference>
<dbReference type="AlphaFoldDB" id="A0B5F2"/>
<dbReference type="EMBL" id="CP000477">
    <property type="protein sequence ID" value="ABK13926.1"/>
    <property type="molecule type" value="Genomic_DNA"/>
</dbReference>
<dbReference type="Pfam" id="PF01976">
    <property type="entry name" value="DUF116"/>
    <property type="match status" value="1"/>
</dbReference>
<evidence type="ECO:0000313" key="1">
    <source>
        <dbReference type="EMBL" id="ABK13926.1"/>
    </source>
</evidence>
<dbReference type="PIRSF" id="PIRSF006594">
    <property type="entry name" value="UCP006594"/>
    <property type="match status" value="1"/>
</dbReference>
<keyword evidence="2" id="KW-1185">Reference proteome</keyword>
<dbReference type="PANTHER" id="PTHR43801">
    <property type="entry name" value="NUCLEOTIDE-BINDING PROTEIN-RELATED"/>
    <property type="match status" value="1"/>
</dbReference>
<accession>A0B5F2</accession>
<sequence length="177" mass="19663">MLIGISLLESFVKAIFWLARADDKIVDDVGISLMNYINRGKFYATPVGDRFVFMPQCLRSVECPAKLTPEGIKCVGCGRCGIGEAKKIAESRGYRFFVVPGSSFIKRIIQRYHPKGIVGVGCEMEIKEGLILCHSHGIPAIGVPLSTAGCVSTTLEWERLYDVLLQRSSREPERHQT</sequence>
<proteinExistence type="predicted"/>
<dbReference type="InterPro" id="IPR002829">
    <property type="entry name" value="DUF116"/>
</dbReference>
<dbReference type="STRING" id="349307.Mthe_0126"/>
<dbReference type="HOGENOM" id="CLU_067052_1_1_2"/>